<feature type="signal peptide" evidence="1">
    <location>
        <begin position="1"/>
        <end position="24"/>
    </location>
</feature>
<accession>A0A6I3LHF4</accession>
<gene>
    <name evidence="2" type="ORF">GJV76_02465</name>
</gene>
<name>A0A6I3LHF4_9FLAO</name>
<keyword evidence="1" id="KW-0732">Signal</keyword>
<dbReference type="AlphaFoldDB" id="A0A6I3LHF4"/>
<evidence type="ECO:0000313" key="3">
    <source>
        <dbReference type="Proteomes" id="UP000438760"/>
    </source>
</evidence>
<feature type="chain" id="PRO_5026215407" evidence="1">
    <location>
        <begin position="25"/>
        <end position="137"/>
    </location>
</feature>
<comment type="caution">
    <text evidence="2">The sequence shown here is derived from an EMBL/GenBank/DDBJ whole genome shotgun (WGS) entry which is preliminary data.</text>
</comment>
<proteinExistence type="predicted"/>
<dbReference type="PROSITE" id="PS51257">
    <property type="entry name" value="PROKAR_LIPOPROTEIN"/>
    <property type="match status" value="1"/>
</dbReference>
<dbReference type="Proteomes" id="UP000438760">
    <property type="component" value="Unassembled WGS sequence"/>
</dbReference>
<sequence>MNMKKAIINSISVFFLFSCINVFASNKSKIAPNDCNYILSKVIKHSNFEYTDSNYFVRIEDISDDSIIIKAYVRDNLSDDPKHPHMVESAIAWFVIQPQRDGIYQSMGALNPDSIEFRKLNIDSKMFQSLLKCIDKK</sequence>
<evidence type="ECO:0000313" key="2">
    <source>
        <dbReference type="EMBL" id="MTG97006.1"/>
    </source>
</evidence>
<reference evidence="2 3" key="1">
    <citation type="submission" date="2019-11" db="EMBL/GenBank/DDBJ databases">
        <title>Genome of Strain BIT-d1.</title>
        <authorList>
            <person name="Yang Y."/>
        </authorList>
    </citation>
    <scope>NUCLEOTIDE SEQUENCE [LARGE SCALE GENOMIC DNA]</scope>
    <source>
        <strain evidence="2 3">BIT-d1</strain>
    </source>
</reference>
<keyword evidence="3" id="KW-1185">Reference proteome</keyword>
<organism evidence="2 3">
    <name type="scientific">Myroides albus</name>
    <dbReference type="NCBI Taxonomy" id="2562892"/>
    <lineage>
        <taxon>Bacteria</taxon>
        <taxon>Pseudomonadati</taxon>
        <taxon>Bacteroidota</taxon>
        <taxon>Flavobacteriia</taxon>
        <taxon>Flavobacteriales</taxon>
        <taxon>Flavobacteriaceae</taxon>
        <taxon>Myroides</taxon>
    </lineage>
</organism>
<dbReference type="OrthoDB" id="1445262at2"/>
<evidence type="ECO:0000256" key="1">
    <source>
        <dbReference type="SAM" id="SignalP"/>
    </source>
</evidence>
<protein>
    <submittedName>
        <fullName evidence="2">Uncharacterized protein</fullName>
    </submittedName>
</protein>
<dbReference type="EMBL" id="WMJX01000003">
    <property type="protein sequence ID" value="MTG97006.1"/>
    <property type="molecule type" value="Genomic_DNA"/>
</dbReference>